<accession>A0A2I0A748</accession>
<dbReference type="AlphaFoldDB" id="A0A2I0A748"/>
<evidence type="ECO:0000313" key="2">
    <source>
        <dbReference type="EMBL" id="PKA51370.1"/>
    </source>
</evidence>
<proteinExistence type="predicted"/>
<keyword evidence="3" id="KW-1185">Reference proteome</keyword>
<protein>
    <recommendedName>
        <fullName evidence="1">PH domain-containing protein</fullName>
    </recommendedName>
</protein>
<reference evidence="2 3" key="1">
    <citation type="journal article" date="2017" name="Nature">
        <title>The Apostasia genome and the evolution of orchids.</title>
        <authorList>
            <person name="Zhang G.Q."/>
            <person name="Liu K.W."/>
            <person name="Li Z."/>
            <person name="Lohaus R."/>
            <person name="Hsiao Y.Y."/>
            <person name="Niu S.C."/>
            <person name="Wang J.Y."/>
            <person name="Lin Y.C."/>
            <person name="Xu Q."/>
            <person name="Chen L.J."/>
            <person name="Yoshida K."/>
            <person name="Fujiwara S."/>
            <person name="Wang Z.W."/>
            <person name="Zhang Y.Q."/>
            <person name="Mitsuda N."/>
            <person name="Wang M."/>
            <person name="Liu G.H."/>
            <person name="Pecoraro L."/>
            <person name="Huang H.X."/>
            <person name="Xiao X.J."/>
            <person name="Lin M."/>
            <person name="Wu X.Y."/>
            <person name="Wu W.L."/>
            <person name="Chen Y.Y."/>
            <person name="Chang S.B."/>
            <person name="Sakamoto S."/>
            <person name="Ohme-Takagi M."/>
            <person name="Yagi M."/>
            <person name="Zeng S.J."/>
            <person name="Shen C.Y."/>
            <person name="Yeh C.M."/>
            <person name="Luo Y.B."/>
            <person name="Tsai W.C."/>
            <person name="Van de Peer Y."/>
            <person name="Liu Z.J."/>
        </authorList>
    </citation>
    <scope>NUCLEOTIDE SEQUENCE [LARGE SCALE GENOMIC DNA]</scope>
    <source>
        <strain evidence="3">cv. Shenzhen</strain>
        <tissue evidence="2">Stem</tissue>
    </source>
</reference>
<dbReference type="PANTHER" id="PTHR46265:SF2">
    <property type="entry name" value="RHO GTPASE-ACTIVATING PROTEIN 7"/>
    <property type="match status" value="1"/>
</dbReference>
<name>A0A2I0A748_9ASPA</name>
<evidence type="ECO:0000313" key="3">
    <source>
        <dbReference type="Proteomes" id="UP000236161"/>
    </source>
</evidence>
<dbReference type="SUPFAM" id="SSF50729">
    <property type="entry name" value="PH domain-like"/>
    <property type="match status" value="1"/>
</dbReference>
<dbReference type="PANTHER" id="PTHR46265">
    <property type="entry name" value="RHO GTPASE-ACTIVATING PROTEIN 7"/>
    <property type="match status" value="1"/>
</dbReference>
<dbReference type="OrthoDB" id="2157866at2759"/>
<sequence length="315" mass="35192">MASSLCPRVSRFERRERARSSFWKNDGSEGRRENRGARRSGELVFSNRCGTCEAVSLRLTSNGRNAAAGVIEGPGKQIQFHKTKHVAVAMEKKISGHQGPLMVPRSKQIAALTVSILYMLSYQTSCFPWEQNSDHNEGANWIFTVKHCSLSFMVSAEYLIEETLFYRIDYCSLNDHYSYYLVLLFMVIVKADKKLLTVLFPDGRDGRTFTLKAETLEELNEWKTALENALALAPSAVHVMGQNGIFHNEVAESSEALDEQSNFVESTGKDKPLNTPLVVGTPVLLALESIDGSPSFLEKALRFIEDHGKFSVEAS</sequence>
<dbReference type="EMBL" id="KZ452013">
    <property type="protein sequence ID" value="PKA51370.1"/>
    <property type="molecule type" value="Genomic_DNA"/>
</dbReference>
<dbReference type="PROSITE" id="PS50003">
    <property type="entry name" value="PH_DOMAIN"/>
    <property type="match status" value="1"/>
</dbReference>
<dbReference type="Proteomes" id="UP000236161">
    <property type="component" value="Unassembled WGS sequence"/>
</dbReference>
<dbReference type="STRING" id="1088818.A0A2I0A748"/>
<gene>
    <name evidence="2" type="ORF">AXF42_Ash002735</name>
</gene>
<organism evidence="2 3">
    <name type="scientific">Apostasia shenzhenica</name>
    <dbReference type="NCBI Taxonomy" id="1088818"/>
    <lineage>
        <taxon>Eukaryota</taxon>
        <taxon>Viridiplantae</taxon>
        <taxon>Streptophyta</taxon>
        <taxon>Embryophyta</taxon>
        <taxon>Tracheophyta</taxon>
        <taxon>Spermatophyta</taxon>
        <taxon>Magnoliopsida</taxon>
        <taxon>Liliopsida</taxon>
        <taxon>Asparagales</taxon>
        <taxon>Orchidaceae</taxon>
        <taxon>Apostasioideae</taxon>
        <taxon>Apostasia</taxon>
    </lineage>
</organism>
<dbReference type="InterPro" id="IPR052799">
    <property type="entry name" value="Rho_GAP_Regulators"/>
</dbReference>
<evidence type="ECO:0000259" key="1">
    <source>
        <dbReference type="PROSITE" id="PS50003"/>
    </source>
</evidence>
<dbReference type="InterPro" id="IPR001849">
    <property type="entry name" value="PH_domain"/>
</dbReference>
<feature type="domain" description="PH" evidence="1">
    <location>
        <begin position="185"/>
        <end position="231"/>
    </location>
</feature>